<comment type="caution">
    <text evidence="3">The sequence shown here is derived from an EMBL/GenBank/DDBJ whole genome shotgun (WGS) entry which is preliminary data.</text>
</comment>
<keyword evidence="4" id="KW-1185">Reference proteome</keyword>
<dbReference type="GO" id="GO:0016787">
    <property type="term" value="F:hydrolase activity"/>
    <property type="evidence" value="ECO:0007669"/>
    <property type="project" value="UniProtKB-KW"/>
</dbReference>
<dbReference type="RefSeq" id="WP_208257913.1">
    <property type="nucleotide sequence ID" value="NZ_JAGEOJ010000009.1"/>
</dbReference>
<feature type="region of interest" description="Disordered" evidence="2">
    <location>
        <begin position="27"/>
        <end position="50"/>
    </location>
</feature>
<dbReference type="AlphaFoldDB" id="A0A939TBD2"/>
<gene>
    <name evidence="3" type="ORF">J4573_23255</name>
</gene>
<sequence>MRARFLAGALVVTGGLLLISGLNGPGGPPQPPASAAAEDHPVPASGMAGSQPTTIAISAIGVRAPIMNVGMAADGTVDVPPLDHAGTAGWYDRGPSPGQRGPAVILGHVDSAASGAAVFYRLGDLRPGALVEVRRRDGSTAEFDIDSVERFNKDSFPTQRVYGQLNYPGLRLITCGGTFDRATGHYTDNVIAFGHLVRRPDLIATTRSLRDFWYLARPGLRWVSKGRFSGGVGGRPPSSGTER</sequence>
<protein>
    <submittedName>
        <fullName evidence="3">Class F sortase</fullName>
    </submittedName>
</protein>
<dbReference type="SUPFAM" id="SSF63817">
    <property type="entry name" value="Sortase"/>
    <property type="match status" value="1"/>
</dbReference>
<dbReference type="Proteomes" id="UP000669179">
    <property type="component" value="Unassembled WGS sequence"/>
</dbReference>
<dbReference type="InterPro" id="IPR005754">
    <property type="entry name" value="Sortase"/>
</dbReference>
<reference evidence="3" key="1">
    <citation type="submission" date="2021-03" db="EMBL/GenBank/DDBJ databases">
        <authorList>
            <person name="Kanchanasin P."/>
            <person name="Saeng-In P."/>
            <person name="Phongsopitanun W."/>
            <person name="Yuki M."/>
            <person name="Kudo T."/>
            <person name="Ohkuma M."/>
            <person name="Tanasupawat S."/>
        </authorList>
    </citation>
    <scope>NUCLEOTIDE SEQUENCE</scope>
    <source>
        <strain evidence="3">GKU 128</strain>
    </source>
</reference>
<dbReference type="CDD" id="cd05829">
    <property type="entry name" value="Sortase_F"/>
    <property type="match status" value="1"/>
</dbReference>
<evidence type="ECO:0000256" key="1">
    <source>
        <dbReference type="ARBA" id="ARBA00022801"/>
    </source>
</evidence>
<accession>A0A939TBD2</accession>
<dbReference type="EMBL" id="JAGEOJ010000009">
    <property type="protein sequence ID" value="MBO2450040.1"/>
    <property type="molecule type" value="Genomic_DNA"/>
</dbReference>
<dbReference type="Gene3D" id="2.40.260.10">
    <property type="entry name" value="Sortase"/>
    <property type="match status" value="1"/>
</dbReference>
<evidence type="ECO:0000256" key="2">
    <source>
        <dbReference type="SAM" id="MobiDB-lite"/>
    </source>
</evidence>
<name>A0A939TBD2_9ACTN</name>
<dbReference type="InterPro" id="IPR042001">
    <property type="entry name" value="Sortase_F"/>
</dbReference>
<organism evidence="3 4">
    <name type="scientific">Actinomadura barringtoniae</name>
    <dbReference type="NCBI Taxonomy" id="1427535"/>
    <lineage>
        <taxon>Bacteria</taxon>
        <taxon>Bacillati</taxon>
        <taxon>Actinomycetota</taxon>
        <taxon>Actinomycetes</taxon>
        <taxon>Streptosporangiales</taxon>
        <taxon>Thermomonosporaceae</taxon>
        <taxon>Actinomadura</taxon>
    </lineage>
</organism>
<dbReference type="InterPro" id="IPR023365">
    <property type="entry name" value="Sortase_dom-sf"/>
</dbReference>
<proteinExistence type="predicted"/>
<evidence type="ECO:0000313" key="4">
    <source>
        <dbReference type="Proteomes" id="UP000669179"/>
    </source>
</evidence>
<dbReference type="NCBIfam" id="NF033748">
    <property type="entry name" value="class_F_sortase"/>
    <property type="match status" value="1"/>
</dbReference>
<keyword evidence="1" id="KW-0378">Hydrolase</keyword>
<evidence type="ECO:0000313" key="3">
    <source>
        <dbReference type="EMBL" id="MBO2450040.1"/>
    </source>
</evidence>
<dbReference type="Pfam" id="PF04203">
    <property type="entry name" value="Sortase"/>
    <property type="match status" value="1"/>
</dbReference>